<dbReference type="InterPro" id="IPR051615">
    <property type="entry name" value="Transcr_Regulatory_Elem"/>
</dbReference>
<dbReference type="AlphaFoldDB" id="A0AAJ8MHV5"/>
<evidence type="ECO:0000313" key="10">
    <source>
        <dbReference type="Proteomes" id="UP000078595"/>
    </source>
</evidence>
<dbReference type="GeneID" id="28969298"/>
<evidence type="ECO:0000256" key="3">
    <source>
        <dbReference type="ARBA" id="ARBA00023015"/>
    </source>
</evidence>
<dbReference type="EMBL" id="CP144535">
    <property type="protein sequence ID" value="WWC62359.1"/>
    <property type="molecule type" value="Genomic_DNA"/>
</dbReference>
<keyword evidence="6" id="KW-0539">Nucleus</keyword>
<keyword evidence="1" id="KW-0479">Metal-binding</keyword>
<keyword evidence="5" id="KW-0804">Transcription</keyword>
<reference evidence="9" key="1">
    <citation type="submission" date="2013-07" db="EMBL/GenBank/DDBJ databases">
        <authorList>
            <consortium name="The Broad Institute Genome Sequencing Platform"/>
            <person name="Cuomo C."/>
            <person name="Litvintseva A."/>
            <person name="Chen Y."/>
            <person name="Heitman J."/>
            <person name="Sun S."/>
            <person name="Springer D."/>
            <person name="Dromer F."/>
            <person name="Young S.K."/>
            <person name="Zeng Q."/>
            <person name="Gargeya S."/>
            <person name="Fitzgerald M."/>
            <person name="Abouelleil A."/>
            <person name="Alvarado L."/>
            <person name="Berlin A.M."/>
            <person name="Chapman S.B."/>
            <person name="Dewar J."/>
            <person name="Goldberg J."/>
            <person name="Griggs A."/>
            <person name="Gujja S."/>
            <person name="Hansen M."/>
            <person name="Howarth C."/>
            <person name="Imamovic A."/>
            <person name="Larimer J."/>
            <person name="McCowan C."/>
            <person name="Murphy C."/>
            <person name="Pearson M."/>
            <person name="Priest M."/>
            <person name="Roberts A."/>
            <person name="Saif S."/>
            <person name="Shea T."/>
            <person name="Sykes S."/>
            <person name="Wortman J."/>
            <person name="Nusbaum C."/>
            <person name="Birren B."/>
        </authorList>
    </citation>
    <scope>NUCLEOTIDE SEQUENCE</scope>
    <source>
        <strain evidence="9">CBS 10117</strain>
    </source>
</reference>
<dbReference type="GO" id="GO:0008270">
    <property type="term" value="F:zinc ion binding"/>
    <property type="evidence" value="ECO:0007669"/>
    <property type="project" value="InterPro"/>
</dbReference>
<sequence>MRAERSRIGNQAGEGVSIDPVVGNSVHKDRTQETAQSSSTPPPGCQEGEAAGYNPVDSLYMNDTGQMSYMGPTSIPLLGHPSLSTAHTFNFSSLIASYLPFSQPDIYFGLDPSTHNDLLDLYFRYLNGWSGFVDETGFRQALKDPTQKAHGYSRFSHVCILGSASHISGKFCSLAPGERSLRFVDAALKMLGRELENPNPCTVNAMVQLSLNACDSGKSSTGWTLAGLAVRISQGLGLGVNTSRLVQQGQMDSSSQRAREDGFWTAYVDDTLNSLYSGRLPSREMEDHDIPLPCAALGPLEDCTGNHPTMELALVTLCAIARRVMHWFYSIRKEKPRRADEVQVMRSDLKAWGQKFDPRAADPPRNPISSSAITCLAFYNTVTLLLNRPFLQRHCLDSRAGQYCLSAAVDTVELMQLFDRQHQMRHAPVTNSQNLHVAGSFFILLLADLYDQPDRSVQRKQAEEGLSHVVSYLTLLAGSWDIASQALAAIRTMRQEYAVDTSVLESQDNLPQNLPAEDMQLTFDIEDFLRGELGLNLVDLGAFSGDPNLSIIDGPG</sequence>
<evidence type="ECO:0000256" key="6">
    <source>
        <dbReference type="ARBA" id="ARBA00023242"/>
    </source>
</evidence>
<dbReference type="Proteomes" id="UP000078595">
    <property type="component" value="Chromosome 6"/>
</dbReference>
<evidence type="ECO:0000256" key="2">
    <source>
        <dbReference type="ARBA" id="ARBA00022833"/>
    </source>
</evidence>
<proteinExistence type="predicted"/>
<evidence type="ECO:0000256" key="4">
    <source>
        <dbReference type="ARBA" id="ARBA00023125"/>
    </source>
</evidence>
<dbReference type="GO" id="GO:0006351">
    <property type="term" value="P:DNA-templated transcription"/>
    <property type="evidence" value="ECO:0007669"/>
    <property type="project" value="InterPro"/>
</dbReference>
<dbReference type="KEGG" id="kdj:28969298"/>
<dbReference type="PANTHER" id="PTHR31313">
    <property type="entry name" value="TY1 ENHANCER ACTIVATOR"/>
    <property type="match status" value="1"/>
</dbReference>
<evidence type="ECO:0000256" key="1">
    <source>
        <dbReference type="ARBA" id="ARBA00022723"/>
    </source>
</evidence>
<evidence type="ECO:0000259" key="8">
    <source>
        <dbReference type="SMART" id="SM00906"/>
    </source>
</evidence>
<dbReference type="Pfam" id="PF04082">
    <property type="entry name" value="Fungal_trans"/>
    <property type="match status" value="1"/>
</dbReference>
<dbReference type="PANTHER" id="PTHR31313:SF81">
    <property type="entry name" value="TY1 ENHANCER ACTIVATOR"/>
    <property type="match status" value="1"/>
</dbReference>
<dbReference type="RefSeq" id="XP_065825141.1">
    <property type="nucleotide sequence ID" value="XM_065969069.1"/>
</dbReference>
<evidence type="ECO:0000313" key="9">
    <source>
        <dbReference type="EMBL" id="WWC62359.1"/>
    </source>
</evidence>
<dbReference type="InterPro" id="IPR007219">
    <property type="entry name" value="XnlR_reg_dom"/>
</dbReference>
<dbReference type="SMART" id="SM00906">
    <property type="entry name" value="Fungal_trans"/>
    <property type="match status" value="1"/>
</dbReference>
<feature type="domain" description="Xylanolytic transcriptional activator regulatory" evidence="8">
    <location>
        <begin position="222"/>
        <end position="299"/>
    </location>
</feature>
<keyword evidence="3" id="KW-0805">Transcription regulation</keyword>
<evidence type="ECO:0000256" key="7">
    <source>
        <dbReference type="SAM" id="MobiDB-lite"/>
    </source>
</evidence>
<keyword evidence="4" id="KW-0238">DNA-binding</keyword>
<accession>A0AAJ8MHV5</accession>
<dbReference type="CDD" id="cd12148">
    <property type="entry name" value="fungal_TF_MHR"/>
    <property type="match status" value="1"/>
</dbReference>
<name>A0AAJ8MHV5_9TREE</name>
<protein>
    <recommendedName>
        <fullName evidence="8">Xylanolytic transcriptional activator regulatory domain-containing protein</fullName>
    </recommendedName>
</protein>
<keyword evidence="2" id="KW-0862">Zinc</keyword>
<keyword evidence="10" id="KW-1185">Reference proteome</keyword>
<dbReference type="GO" id="GO:0003677">
    <property type="term" value="F:DNA binding"/>
    <property type="evidence" value="ECO:0007669"/>
    <property type="project" value="UniProtKB-KW"/>
</dbReference>
<reference evidence="9" key="2">
    <citation type="submission" date="2024-02" db="EMBL/GenBank/DDBJ databases">
        <title>Comparative genomics of Cryptococcus and Kwoniella reveals pathogenesis evolution and contrasting modes of karyotype evolution via chromosome fusion or intercentromeric recombination.</title>
        <authorList>
            <person name="Coelho M.A."/>
            <person name="David-Palma M."/>
            <person name="Shea T."/>
            <person name="Bowers K."/>
            <person name="McGinley-Smith S."/>
            <person name="Mohammad A.W."/>
            <person name="Gnirke A."/>
            <person name="Yurkov A.M."/>
            <person name="Nowrousian M."/>
            <person name="Sun S."/>
            <person name="Cuomo C.A."/>
            <person name="Heitman J."/>
        </authorList>
    </citation>
    <scope>NUCLEOTIDE SEQUENCE</scope>
    <source>
        <strain evidence="9">CBS 10117</strain>
    </source>
</reference>
<evidence type="ECO:0000256" key="5">
    <source>
        <dbReference type="ARBA" id="ARBA00023163"/>
    </source>
</evidence>
<organism evidence="9 10">
    <name type="scientific">Kwoniella dejecticola CBS 10117</name>
    <dbReference type="NCBI Taxonomy" id="1296121"/>
    <lineage>
        <taxon>Eukaryota</taxon>
        <taxon>Fungi</taxon>
        <taxon>Dikarya</taxon>
        <taxon>Basidiomycota</taxon>
        <taxon>Agaricomycotina</taxon>
        <taxon>Tremellomycetes</taxon>
        <taxon>Tremellales</taxon>
        <taxon>Cryptococcaceae</taxon>
        <taxon>Kwoniella</taxon>
    </lineage>
</organism>
<feature type="region of interest" description="Disordered" evidence="7">
    <location>
        <begin position="1"/>
        <end position="57"/>
    </location>
</feature>
<gene>
    <name evidence="9" type="ORF">I303_104955</name>
</gene>